<dbReference type="AlphaFoldDB" id="A0A9D3PZN6"/>
<evidence type="ECO:0000256" key="3">
    <source>
        <dbReference type="SAM" id="SignalP"/>
    </source>
</evidence>
<dbReference type="OrthoDB" id="8817156at2759"/>
<protein>
    <submittedName>
        <fullName evidence="4">Uncharacterized protein</fullName>
    </submittedName>
</protein>
<gene>
    <name evidence="4" type="ORF">MATL_G00128300</name>
</gene>
<dbReference type="EMBL" id="JAFDVH010000010">
    <property type="protein sequence ID" value="KAG7469379.1"/>
    <property type="molecule type" value="Genomic_DNA"/>
</dbReference>
<dbReference type="Proteomes" id="UP001046870">
    <property type="component" value="Chromosome 10"/>
</dbReference>
<accession>A0A9D3PZN6</accession>
<feature type="region of interest" description="Disordered" evidence="1">
    <location>
        <begin position="440"/>
        <end position="659"/>
    </location>
</feature>
<evidence type="ECO:0000256" key="1">
    <source>
        <dbReference type="SAM" id="MobiDB-lite"/>
    </source>
</evidence>
<reference evidence="4" key="1">
    <citation type="submission" date="2021-01" db="EMBL/GenBank/DDBJ databases">
        <authorList>
            <person name="Zahm M."/>
            <person name="Roques C."/>
            <person name="Cabau C."/>
            <person name="Klopp C."/>
            <person name="Donnadieu C."/>
            <person name="Jouanno E."/>
            <person name="Lampietro C."/>
            <person name="Louis A."/>
            <person name="Herpin A."/>
            <person name="Echchiki A."/>
            <person name="Berthelot C."/>
            <person name="Parey E."/>
            <person name="Roest-Crollius H."/>
            <person name="Braasch I."/>
            <person name="Postlethwait J."/>
            <person name="Bobe J."/>
            <person name="Montfort J."/>
            <person name="Bouchez O."/>
            <person name="Begum T."/>
            <person name="Mejri S."/>
            <person name="Adams A."/>
            <person name="Chen W.-J."/>
            <person name="Guiguen Y."/>
        </authorList>
    </citation>
    <scope>NUCLEOTIDE SEQUENCE</scope>
    <source>
        <strain evidence="4">YG-15Mar2019-1</strain>
        <tissue evidence="4">Brain</tissue>
    </source>
</reference>
<evidence type="ECO:0000256" key="2">
    <source>
        <dbReference type="SAM" id="Phobius"/>
    </source>
</evidence>
<proteinExistence type="predicted"/>
<feature type="compositionally biased region" description="Polar residues" evidence="1">
    <location>
        <begin position="457"/>
        <end position="537"/>
    </location>
</feature>
<name>A0A9D3PZN6_MEGAT</name>
<keyword evidence="3" id="KW-0732">Signal</keyword>
<comment type="caution">
    <text evidence="4">The sequence shown here is derived from an EMBL/GenBank/DDBJ whole genome shotgun (WGS) entry which is preliminary data.</text>
</comment>
<evidence type="ECO:0000313" key="4">
    <source>
        <dbReference type="EMBL" id="KAG7469379.1"/>
    </source>
</evidence>
<keyword evidence="2" id="KW-1133">Transmembrane helix</keyword>
<sequence length="659" mass="71281">MEMVRMVVFSALLCSAFAETLKVINESRTAFLSEDFQIYIPSLKTAEVLFRPSQAPEGPEEVIMRDGQVLNNRTKWNVHATHLILQNVGTDDNGVYVIRTSDAPEDVKHIALTVKDCFTEQNVKYGESFNIILKGVSGLIALEFRPSPVWANKTAGPMVPLLDQTGSPRAEYTDRLSTSEERVSLHGVTGSDEGSYTILDSEGKVKRRVCLNVKEHQNFVHLSYGSNLKINLILDSSKVKVQYTPEYDFKTRVILDQGELMAAAVPSLEGRLSVEGSLLILEQVRVSDSGVFSVMDLQGVPVSNVYLEVEGYKLPPVIVAVIALLSLLVFLLLVCLISCLVKVRRRAQKARAIEKIAKHAGKEDGDDFRQVVQEAYTRFTEESTTQSQCDTSTMKTEVDIKGLEVSKNLLEMSDSGVEFNAPGLAVDSDTDVTFTSPKNLVESDHLNSTAPPEVKLSDTQTLNSKPSTNQTPNSKPSVIQSPDSKPSITQTPDSTPSTNVTPISKPGTNQSHDPKPSTDQAPDSSLSDNQVLDSKPSTGEVPESKPSSDQSLPSKPDADQTLDSNMDAKQTSDSKPSSSPAPEPTIRAHPEAAQSSAVPDTALKSAEPVLSETPAPEMNATPATEDHASSGPASDANLEVTQPTSIAPDQDTSKESSTT</sequence>
<keyword evidence="2" id="KW-0812">Transmembrane</keyword>
<feature type="chain" id="PRO_5039587535" evidence="3">
    <location>
        <begin position="19"/>
        <end position="659"/>
    </location>
</feature>
<evidence type="ECO:0000313" key="5">
    <source>
        <dbReference type="Proteomes" id="UP001046870"/>
    </source>
</evidence>
<feature type="compositionally biased region" description="Polar residues" evidence="1">
    <location>
        <begin position="561"/>
        <end position="580"/>
    </location>
</feature>
<keyword evidence="5" id="KW-1185">Reference proteome</keyword>
<organism evidence="4 5">
    <name type="scientific">Megalops atlanticus</name>
    <name type="common">Tarpon</name>
    <name type="synonym">Clupea gigantea</name>
    <dbReference type="NCBI Taxonomy" id="7932"/>
    <lineage>
        <taxon>Eukaryota</taxon>
        <taxon>Metazoa</taxon>
        <taxon>Chordata</taxon>
        <taxon>Craniata</taxon>
        <taxon>Vertebrata</taxon>
        <taxon>Euteleostomi</taxon>
        <taxon>Actinopterygii</taxon>
        <taxon>Neopterygii</taxon>
        <taxon>Teleostei</taxon>
        <taxon>Elopiformes</taxon>
        <taxon>Megalopidae</taxon>
        <taxon>Megalops</taxon>
    </lineage>
</organism>
<feature type="signal peptide" evidence="3">
    <location>
        <begin position="1"/>
        <end position="18"/>
    </location>
</feature>
<feature type="transmembrane region" description="Helical" evidence="2">
    <location>
        <begin position="317"/>
        <end position="341"/>
    </location>
</feature>
<keyword evidence="2" id="KW-0472">Membrane</keyword>